<dbReference type="InterPro" id="IPR002797">
    <property type="entry name" value="Polysacc_synth"/>
</dbReference>
<dbReference type="AlphaFoldDB" id="A0A7V6DNJ7"/>
<dbReference type="GO" id="GO:0005886">
    <property type="term" value="C:plasma membrane"/>
    <property type="evidence" value="ECO:0007669"/>
    <property type="project" value="UniProtKB-SubCell"/>
</dbReference>
<keyword evidence="2" id="KW-1003">Cell membrane</keyword>
<evidence type="ECO:0000313" key="7">
    <source>
        <dbReference type="EMBL" id="HHS28149.1"/>
    </source>
</evidence>
<feature type="transmembrane region" description="Helical" evidence="6">
    <location>
        <begin position="199"/>
        <end position="218"/>
    </location>
</feature>
<evidence type="ECO:0000256" key="6">
    <source>
        <dbReference type="SAM" id="Phobius"/>
    </source>
</evidence>
<feature type="transmembrane region" description="Helical" evidence="6">
    <location>
        <begin position="267"/>
        <end position="286"/>
    </location>
</feature>
<gene>
    <name evidence="7" type="ORF">ENV52_00405</name>
</gene>
<feature type="transmembrane region" description="Helical" evidence="6">
    <location>
        <begin position="78"/>
        <end position="106"/>
    </location>
</feature>
<protein>
    <recommendedName>
        <fullName evidence="8">Polysaccharide biosynthesis protein</fullName>
    </recommendedName>
</protein>
<dbReference type="EMBL" id="DTGR01000010">
    <property type="protein sequence ID" value="HHS28149.1"/>
    <property type="molecule type" value="Genomic_DNA"/>
</dbReference>
<dbReference type="InterPro" id="IPR050833">
    <property type="entry name" value="Poly_Biosynth_Transport"/>
</dbReference>
<feature type="transmembrane region" description="Helical" evidence="6">
    <location>
        <begin position="306"/>
        <end position="329"/>
    </location>
</feature>
<feature type="transmembrane region" description="Helical" evidence="6">
    <location>
        <begin position="126"/>
        <end position="147"/>
    </location>
</feature>
<comment type="caution">
    <text evidence="7">The sequence shown here is derived from an EMBL/GenBank/DDBJ whole genome shotgun (WGS) entry which is preliminary data.</text>
</comment>
<accession>A0A7V6DNJ7</accession>
<keyword evidence="4 6" id="KW-1133">Transmembrane helix</keyword>
<feature type="transmembrane region" description="Helical" evidence="6">
    <location>
        <begin position="224"/>
        <end position="247"/>
    </location>
</feature>
<reference evidence="7" key="1">
    <citation type="journal article" date="2020" name="mSystems">
        <title>Genome- and Community-Level Interaction Insights into Carbon Utilization and Element Cycling Functions of Hydrothermarchaeota in Hydrothermal Sediment.</title>
        <authorList>
            <person name="Zhou Z."/>
            <person name="Liu Y."/>
            <person name="Xu W."/>
            <person name="Pan J."/>
            <person name="Luo Z.H."/>
            <person name="Li M."/>
        </authorList>
    </citation>
    <scope>NUCLEOTIDE SEQUENCE [LARGE SCALE GENOMIC DNA]</scope>
    <source>
        <strain evidence="7">SpSt-767</strain>
    </source>
</reference>
<evidence type="ECO:0000256" key="2">
    <source>
        <dbReference type="ARBA" id="ARBA00022475"/>
    </source>
</evidence>
<evidence type="ECO:0000256" key="1">
    <source>
        <dbReference type="ARBA" id="ARBA00004651"/>
    </source>
</evidence>
<feature type="transmembrane region" description="Helical" evidence="6">
    <location>
        <begin position="44"/>
        <end position="66"/>
    </location>
</feature>
<dbReference type="Pfam" id="PF01943">
    <property type="entry name" value="Polysacc_synt"/>
    <property type="match status" value="1"/>
</dbReference>
<evidence type="ECO:0000256" key="3">
    <source>
        <dbReference type="ARBA" id="ARBA00022692"/>
    </source>
</evidence>
<evidence type="ECO:0000256" key="4">
    <source>
        <dbReference type="ARBA" id="ARBA00022989"/>
    </source>
</evidence>
<dbReference type="PANTHER" id="PTHR30250:SF26">
    <property type="entry name" value="PSMA PROTEIN"/>
    <property type="match status" value="1"/>
</dbReference>
<proteinExistence type="predicted"/>
<evidence type="ECO:0008006" key="8">
    <source>
        <dbReference type="Google" id="ProtNLM"/>
    </source>
</evidence>
<organism evidence="7">
    <name type="scientific">Desulfobacca acetoxidans</name>
    <dbReference type="NCBI Taxonomy" id="60893"/>
    <lineage>
        <taxon>Bacteria</taxon>
        <taxon>Pseudomonadati</taxon>
        <taxon>Thermodesulfobacteriota</taxon>
        <taxon>Desulfobaccia</taxon>
        <taxon>Desulfobaccales</taxon>
        <taxon>Desulfobaccaceae</taxon>
        <taxon>Desulfobacca</taxon>
    </lineage>
</organism>
<feature type="transmembrane region" description="Helical" evidence="6">
    <location>
        <begin position="167"/>
        <end position="187"/>
    </location>
</feature>
<dbReference type="PANTHER" id="PTHR30250">
    <property type="entry name" value="PST FAMILY PREDICTED COLANIC ACID TRANSPORTER"/>
    <property type="match status" value="1"/>
</dbReference>
<evidence type="ECO:0000256" key="5">
    <source>
        <dbReference type="ARBA" id="ARBA00023136"/>
    </source>
</evidence>
<keyword evidence="3 6" id="KW-0812">Transmembrane</keyword>
<name>A0A7V6DNJ7_9BACT</name>
<sequence>MIWHIAEPVRSIASLVQRVLGIVRWRKFDVTTAEGRSQERYRRVALTAVASAGAKIVAIVTMLITIPLTLRYLGTERYGMWMTINSIVAMMGFADLGMGLGVMNAVSEAHGMEDRQAAVRYVSSGFFMLSAVALLMLLCFAVLYPLIPWQEVFNVKSPQAIREAGPAMAVFVACFLVNLPLGIVQQVQLGYQEGFVNSLWESAGKVLGLVGLLLVIYLQAGLAWLVLAVAGAPVMAWLFNSISLYGFSRPWLRPRLWNYHGASARKVLYTGLFFFILQMGVVLIYGSDNLIITQFLGPAEVTQYAIPYQMFNLCLFVFNIMIAPLWPAYAEALARGDMNWVKKPWVVR</sequence>
<comment type="subcellular location">
    <subcellularLocation>
        <location evidence="1">Cell membrane</location>
        <topology evidence="1">Multi-pass membrane protein</topology>
    </subcellularLocation>
</comment>
<keyword evidence="5 6" id="KW-0472">Membrane</keyword>